<keyword evidence="1" id="KW-0812">Transmembrane</keyword>
<name>A0AAV5NR51_9VIBR</name>
<reference evidence="4" key="1">
    <citation type="journal article" date="2019" name="Int. J. Syst. Evol. Microbiol.">
        <title>The Global Catalogue of Microorganisms (GCM) 10K type strain sequencing project: providing services to taxonomists for standard genome sequencing and annotation.</title>
        <authorList>
            <consortium name="The Broad Institute Genomics Platform"/>
            <consortium name="The Broad Institute Genome Sequencing Center for Infectious Disease"/>
            <person name="Wu L."/>
            <person name="Ma J."/>
        </authorList>
    </citation>
    <scope>NUCLEOTIDE SEQUENCE [LARGE SCALE GENOMIC DNA]</scope>
    <source>
        <strain evidence="4">NBRC 15640</strain>
    </source>
</reference>
<feature type="transmembrane region" description="Helical" evidence="1">
    <location>
        <begin position="75"/>
        <end position="93"/>
    </location>
</feature>
<feature type="transmembrane region" description="Helical" evidence="1">
    <location>
        <begin position="99"/>
        <end position="120"/>
    </location>
</feature>
<evidence type="ECO:0000259" key="2">
    <source>
        <dbReference type="Pfam" id="PF00892"/>
    </source>
</evidence>
<feature type="domain" description="EamA" evidence="2">
    <location>
        <begin position="14"/>
        <end position="145"/>
    </location>
</feature>
<proteinExistence type="predicted"/>
<evidence type="ECO:0000313" key="3">
    <source>
        <dbReference type="EMBL" id="GLQ73044.1"/>
    </source>
</evidence>
<protein>
    <recommendedName>
        <fullName evidence="2">EamA domain-containing protein</fullName>
    </recommendedName>
</protein>
<sequence length="318" mass="34792">MSDYSATKNTENQGILLIFSFNILSGVQAVYLSGMLQKADVFSTLILTFLLVSLYFYVAQSISKKPLVETRWKDWIGVNLTTAGSWLGFFIALKYIEPAISSALANSIGPLVTILITVFILKTDKLSAPQMVTALGVMASMIFMINSTFSGNSAMGHIDRDDAILGVVMSFVCGVSMALNTLASKSLNQKGVTPGQIMSKRFLLLIGIAFVLSDKPVLVYTATTFYWEILMIAVIGNIIPLYCLQLGIKKSDPLIVSFSLVAAPIIYLFIQMFNSRLTFSMESLIGTSSAIIFVVIGIYLKQKRAVNQPKEEPLQSAK</sequence>
<evidence type="ECO:0000313" key="4">
    <source>
        <dbReference type="Proteomes" id="UP001156690"/>
    </source>
</evidence>
<feature type="transmembrane region" description="Helical" evidence="1">
    <location>
        <begin position="42"/>
        <end position="63"/>
    </location>
</feature>
<dbReference type="Proteomes" id="UP001156690">
    <property type="component" value="Unassembled WGS sequence"/>
</dbReference>
<feature type="transmembrane region" description="Helical" evidence="1">
    <location>
        <begin position="279"/>
        <end position="300"/>
    </location>
</feature>
<feature type="transmembrane region" description="Helical" evidence="1">
    <location>
        <begin position="163"/>
        <end position="182"/>
    </location>
</feature>
<comment type="caution">
    <text evidence="3">The sequence shown here is derived from an EMBL/GenBank/DDBJ whole genome shotgun (WGS) entry which is preliminary data.</text>
</comment>
<accession>A0AAV5NR51</accession>
<dbReference type="AlphaFoldDB" id="A0AAV5NR51"/>
<feature type="transmembrane region" description="Helical" evidence="1">
    <location>
        <begin position="254"/>
        <end position="273"/>
    </location>
</feature>
<organism evidence="3 4">
    <name type="scientific">Vibrio penaeicida</name>
    <dbReference type="NCBI Taxonomy" id="104609"/>
    <lineage>
        <taxon>Bacteria</taxon>
        <taxon>Pseudomonadati</taxon>
        <taxon>Pseudomonadota</taxon>
        <taxon>Gammaproteobacteria</taxon>
        <taxon>Vibrionales</taxon>
        <taxon>Vibrionaceae</taxon>
        <taxon>Vibrio</taxon>
    </lineage>
</organism>
<feature type="transmembrane region" description="Helical" evidence="1">
    <location>
        <begin position="132"/>
        <end position="151"/>
    </location>
</feature>
<dbReference type="InterPro" id="IPR037185">
    <property type="entry name" value="EmrE-like"/>
</dbReference>
<keyword evidence="1" id="KW-1133">Transmembrane helix</keyword>
<dbReference type="InterPro" id="IPR000620">
    <property type="entry name" value="EamA_dom"/>
</dbReference>
<dbReference type="EMBL" id="BSNX01000028">
    <property type="protein sequence ID" value="GLQ73044.1"/>
    <property type="molecule type" value="Genomic_DNA"/>
</dbReference>
<dbReference type="GO" id="GO:0016020">
    <property type="term" value="C:membrane"/>
    <property type="evidence" value="ECO:0007669"/>
    <property type="project" value="InterPro"/>
</dbReference>
<evidence type="ECO:0000256" key="1">
    <source>
        <dbReference type="SAM" id="Phobius"/>
    </source>
</evidence>
<dbReference type="SUPFAM" id="SSF103481">
    <property type="entry name" value="Multidrug resistance efflux transporter EmrE"/>
    <property type="match status" value="1"/>
</dbReference>
<keyword evidence="1" id="KW-0472">Membrane</keyword>
<gene>
    <name evidence="3" type="ORF">GCM10007932_24040</name>
</gene>
<dbReference type="Pfam" id="PF00892">
    <property type="entry name" value="EamA"/>
    <property type="match status" value="1"/>
</dbReference>
<keyword evidence="4" id="KW-1185">Reference proteome</keyword>
<feature type="transmembrane region" description="Helical" evidence="1">
    <location>
        <begin position="15"/>
        <end position="36"/>
    </location>
</feature>
<dbReference type="RefSeq" id="WP_167404910.1">
    <property type="nucleotide sequence ID" value="NZ_AP025144.1"/>
</dbReference>
<feature type="transmembrane region" description="Helical" evidence="1">
    <location>
        <begin position="225"/>
        <end position="242"/>
    </location>
</feature>